<dbReference type="Pfam" id="PF03176">
    <property type="entry name" value="MMPL"/>
    <property type="match status" value="2"/>
</dbReference>
<dbReference type="InterPro" id="IPR000731">
    <property type="entry name" value="SSD"/>
</dbReference>
<evidence type="ECO:0000256" key="1">
    <source>
        <dbReference type="ARBA" id="ARBA00004651"/>
    </source>
</evidence>
<reference evidence="10 11" key="2">
    <citation type="submission" date="2020-03" db="EMBL/GenBank/DDBJ databases">
        <authorList>
            <person name="Ichikawa N."/>
            <person name="Kimura A."/>
            <person name="Kitahashi Y."/>
            <person name="Uohara A."/>
        </authorList>
    </citation>
    <scope>NUCLEOTIDE SEQUENCE [LARGE SCALE GENOMIC DNA]</scope>
    <source>
        <strain evidence="10 11">NBRC 108638</strain>
    </source>
</reference>
<evidence type="ECO:0000313" key="10">
    <source>
        <dbReference type="EMBL" id="GFJ91606.1"/>
    </source>
</evidence>
<feature type="transmembrane region" description="Helical" evidence="7">
    <location>
        <begin position="346"/>
        <end position="365"/>
    </location>
</feature>
<evidence type="ECO:0000256" key="7">
    <source>
        <dbReference type="SAM" id="Phobius"/>
    </source>
</evidence>
<dbReference type="InterPro" id="IPR004869">
    <property type="entry name" value="MMPL_dom"/>
</dbReference>
<gene>
    <name evidence="10" type="ORF">Prum_052480</name>
</gene>
<dbReference type="EMBL" id="BLPG01000001">
    <property type="protein sequence ID" value="GFJ91606.1"/>
    <property type="molecule type" value="Genomic_DNA"/>
</dbReference>
<proteinExistence type="inferred from homology"/>
<evidence type="ECO:0000259" key="9">
    <source>
        <dbReference type="PROSITE" id="PS50156"/>
    </source>
</evidence>
<dbReference type="PANTHER" id="PTHR33406:SF11">
    <property type="entry name" value="MEMBRANE PROTEIN SCO6666-RELATED"/>
    <property type="match status" value="1"/>
</dbReference>
<feature type="transmembrane region" description="Helical" evidence="7">
    <location>
        <begin position="546"/>
        <end position="564"/>
    </location>
</feature>
<sequence>MLFCVVAAVPAATVLPTLGTAGFFAPGDESAQADRALEERFPAGPPNLVLLVTTPAGVQDAAAVRAGEALTARLSGTPGVGPATSYWTAGRPDALRSADGREALVLARLLGDGDDIKATMRQIHPLFSGDQDGLRVQVGGQPAAEREIQKLSRDDLTRAELLAAPLLIVLLVLVFGSVIASLLPGLIGLLAVFGTFAALRLCSAFTDVSIFSLNLATALSLGLAIDYSLFILARYREELGAGRDRPEALETAVRTAGRTVLFSAVTVAVSLAGMALFPLYYLRSFAYAGIAVVLVSGLAAVVVLPAVLAVLGPRVDRFDLRFWRRGAPSPERGAWRRIAEFVMRRPVTIAVVAVVFLLALGVPFLRASFQLPDDRMLPASSEAHRVAEAVRSDFPSPALDALYVTAEGLPPGAEAATAALGGYATALSRLPDVASVTTAAGVYAGGARVADAPAAARFVAPDAQAGWVSVVPTVDQYSAEAERLVRAVRAVPAPFTVQVGGNSAHLVDTRATLGEALPWVLGVMIGAMLVLLFLFTGSVLIPIKAVLCNLLSLTATFGALVWVFSDGHFAGLLGGFQVTGQLEIFTPILMLCIAFGLSMDYEVFLVSRIQEAHQSGLPNDKAIADGLQRTGRLVTSAAALLIVVLLANVTSQLTILKMLGLGLGIAILVDATVVRAFLVPAVMRLAGSANWWAPRPLRRFHERFGLREAPPPALATARVPLGQPQEVSR</sequence>
<feature type="transmembrane region" description="Helical" evidence="7">
    <location>
        <begin position="212"/>
        <end position="233"/>
    </location>
</feature>
<feature type="transmembrane region" description="Helical" evidence="7">
    <location>
        <begin position="584"/>
        <end position="609"/>
    </location>
</feature>
<organism evidence="10 11">
    <name type="scientific">Phytohabitans rumicis</name>
    <dbReference type="NCBI Taxonomy" id="1076125"/>
    <lineage>
        <taxon>Bacteria</taxon>
        <taxon>Bacillati</taxon>
        <taxon>Actinomycetota</taxon>
        <taxon>Actinomycetes</taxon>
        <taxon>Micromonosporales</taxon>
        <taxon>Micromonosporaceae</taxon>
    </lineage>
</organism>
<evidence type="ECO:0000256" key="5">
    <source>
        <dbReference type="ARBA" id="ARBA00022989"/>
    </source>
</evidence>
<comment type="caution">
    <text evidence="10">The sequence shown here is derived from an EMBL/GenBank/DDBJ whole genome shotgun (WGS) entry which is preliminary data.</text>
</comment>
<protein>
    <submittedName>
        <fullName evidence="10">Membrane protein</fullName>
    </submittedName>
</protein>
<keyword evidence="5 7" id="KW-1133">Transmembrane helix</keyword>
<evidence type="ECO:0000256" key="4">
    <source>
        <dbReference type="ARBA" id="ARBA00022692"/>
    </source>
</evidence>
<evidence type="ECO:0000256" key="6">
    <source>
        <dbReference type="ARBA" id="ARBA00023136"/>
    </source>
</evidence>
<keyword evidence="8" id="KW-0732">Signal</keyword>
<keyword evidence="3" id="KW-1003">Cell membrane</keyword>
<feature type="transmembrane region" description="Helical" evidence="7">
    <location>
        <begin position="516"/>
        <end position="534"/>
    </location>
</feature>
<evidence type="ECO:0000256" key="3">
    <source>
        <dbReference type="ARBA" id="ARBA00022475"/>
    </source>
</evidence>
<dbReference type="PROSITE" id="PS50156">
    <property type="entry name" value="SSD"/>
    <property type="match status" value="1"/>
</dbReference>
<dbReference type="Gene3D" id="1.20.1640.10">
    <property type="entry name" value="Multidrug efflux transporter AcrB transmembrane domain"/>
    <property type="match status" value="2"/>
</dbReference>
<dbReference type="SUPFAM" id="SSF82866">
    <property type="entry name" value="Multidrug efflux transporter AcrB transmembrane domain"/>
    <property type="match status" value="2"/>
</dbReference>
<keyword evidence="6 7" id="KW-0472">Membrane</keyword>
<accession>A0A6V8LC09</accession>
<keyword evidence="4 7" id="KW-0812">Transmembrane</keyword>
<keyword evidence="11" id="KW-1185">Reference proteome</keyword>
<feature type="domain" description="SSD" evidence="9">
    <location>
        <begin position="179"/>
        <end position="310"/>
    </location>
</feature>
<dbReference type="GO" id="GO:0005886">
    <property type="term" value="C:plasma membrane"/>
    <property type="evidence" value="ECO:0007669"/>
    <property type="project" value="UniProtKB-SubCell"/>
</dbReference>
<evidence type="ECO:0000256" key="2">
    <source>
        <dbReference type="ARBA" id="ARBA00010157"/>
    </source>
</evidence>
<feature type="transmembrane region" description="Helical" evidence="7">
    <location>
        <begin position="260"/>
        <end position="281"/>
    </location>
</feature>
<feature type="signal peptide" evidence="8">
    <location>
        <begin position="1"/>
        <end position="19"/>
    </location>
</feature>
<reference evidence="10 11" key="1">
    <citation type="submission" date="2020-03" db="EMBL/GenBank/DDBJ databases">
        <title>Whole genome shotgun sequence of Phytohabitans rumicis NBRC 108638.</title>
        <authorList>
            <person name="Komaki H."/>
            <person name="Tamura T."/>
        </authorList>
    </citation>
    <scope>NUCLEOTIDE SEQUENCE [LARGE SCALE GENOMIC DNA]</scope>
    <source>
        <strain evidence="10 11">NBRC 108638</strain>
    </source>
</reference>
<evidence type="ECO:0000256" key="8">
    <source>
        <dbReference type="SAM" id="SignalP"/>
    </source>
</evidence>
<dbReference type="InterPro" id="IPR050545">
    <property type="entry name" value="Mycobact_MmpL"/>
</dbReference>
<feature type="transmembrane region" description="Helical" evidence="7">
    <location>
        <begin position="655"/>
        <end position="678"/>
    </location>
</feature>
<dbReference type="AlphaFoldDB" id="A0A6V8LC09"/>
<name>A0A6V8LC09_9ACTN</name>
<feature type="chain" id="PRO_5039151930" evidence="8">
    <location>
        <begin position="20"/>
        <end position="729"/>
    </location>
</feature>
<feature type="transmembrane region" description="Helical" evidence="7">
    <location>
        <begin position="287"/>
        <end position="311"/>
    </location>
</feature>
<dbReference type="Proteomes" id="UP000482960">
    <property type="component" value="Unassembled WGS sequence"/>
</dbReference>
<feature type="transmembrane region" description="Helical" evidence="7">
    <location>
        <begin position="630"/>
        <end position="649"/>
    </location>
</feature>
<feature type="transmembrane region" description="Helical" evidence="7">
    <location>
        <begin position="161"/>
        <end position="179"/>
    </location>
</feature>
<comment type="subcellular location">
    <subcellularLocation>
        <location evidence="1">Cell membrane</location>
        <topology evidence="1">Multi-pass membrane protein</topology>
    </subcellularLocation>
</comment>
<comment type="similarity">
    <text evidence="2">Belongs to the resistance-nodulation-cell division (RND) (TC 2.A.6) family. MmpL subfamily.</text>
</comment>
<evidence type="ECO:0000313" key="11">
    <source>
        <dbReference type="Proteomes" id="UP000482960"/>
    </source>
</evidence>
<dbReference type="PANTHER" id="PTHR33406">
    <property type="entry name" value="MEMBRANE PROTEIN MJ1562-RELATED"/>
    <property type="match status" value="1"/>
</dbReference>